<feature type="domain" description="Haem-binding uptake Tiki superfamily ChaN" evidence="2">
    <location>
        <begin position="41"/>
        <end position="242"/>
    </location>
</feature>
<keyword evidence="1" id="KW-0732">Signal</keyword>
<evidence type="ECO:0000313" key="4">
    <source>
        <dbReference type="Proteomes" id="UP000587586"/>
    </source>
</evidence>
<dbReference type="InterPro" id="IPR007314">
    <property type="entry name" value="Cofac_haem-bd_dom"/>
</dbReference>
<evidence type="ECO:0000256" key="1">
    <source>
        <dbReference type="SAM" id="SignalP"/>
    </source>
</evidence>
<feature type="signal peptide" evidence="1">
    <location>
        <begin position="1"/>
        <end position="23"/>
    </location>
</feature>
<reference evidence="4" key="1">
    <citation type="submission" date="2020-06" db="EMBL/GenBank/DDBJ databases">
        <title>Draft genomic sequecing of Geomonas sp. Red745.</title>
        <authorList>
            <person name="Itoh H."/>
            <person name="Xu Z.X."/>
            <person name="Ushijima N."/>
            <person name="Masuda Y."/>
            <person name="Shiratori Y."/>
            <person name="Senoo K."/>
        </authorList>
    </citation>
    <scope>NUCLEOTIDE SEQUENCE [LARGE SCALE GENOMIC DNA]</scope>
    <source>
        <strain evidence="4">Red745</strain>
    </source>
</reference>
<evidence type="ECO:0000259" key="2">
    <source>
        <dbReference type="Pfam" id="PF04187"/>
    </source>
</evidence>
<name>A0A6V8NDE8_9BACT</name>
<dbReference type="Pfam" id="PF04187">
    <property type="entry name" value="Cofac_haem_bdg"/>
    <property type="match status" value="1"/>
</dbReference>
<dbReference type="Proteomes" id="UP000587586">
    <property type="component" value="Unassembled WGS sequence"/>
</dbReference>
<gene>
    <name evidence="3" type="ORF">GMLC_31520</name>
</gene>
<accession>A0A6V8NDE8</accession>
<dbReference type="RefSeq" id="WP_183362143.1">
    <property type="nucleotide sequence ID" value="NZ_BLXZ01000006.1"/>
</dbReference>
<feature type="chain" id="PRO_5028248535" description="Haem-binding uptake Tiki superfamily ChaN domain-containing protein" evidence="1">
    <location>
        <begin position="24"/>
        <end position="277"/>
    </location>
</feature>
<dbReference type="SUPFAM" id="SSF159501">
    <property type="entry name" value="EreA/ChaN-like"/>
    <property type="match status" value="1"/>
</dbReference>
<keyword evidence="4" id="KW-1185">Reference proteome</keyword>
<evidence type="ECO:0000313" key="3">
    <source>
        <dbReference type="EMBL" id="GFO69573.1"/>
    </source>
</evidence>
<dbReference type="CDD" id="cd14727">
    <property type="entry name" value="ChanN-like"/>
    <property type="match status" value="1"/>
</dbReference>
<dbReference type="EMBL" id="BLXZ01000006">
    <property type="protein sequence ID" value="GFO69573.1"/>
    <property type="molecule type" value="Genomic_DNA"/>
</dbReference>
<organism evidence="3 4">
    <name type="scientific">Geomonas limicola</name>
    <dbReference type="NCBI Taxonomy" id="2740186"/>
    <lineage>
        <taxon>Bacteria</taxon>
        <taxon>Pseudomonadati</taxon>
        <taxon>Thermodesulfobacteriota</taxon>
        <taxon>Desulfuromonadia</taxon>
        <taxon>Geobacterales</taxon>
        <taxon>Geobacteraceae</taxon>
        <taxon>Geomonas</taxon>
    </lineage>
</organism>
<sequence>MIRNLGIFGIGLMLLSFTSAASAHTIITRMSDRQTVGMPQMVAAAGKTDLVLVGEVHTIKEHHDLQLDLLRSLNQGKPRLAIGLEMLPASRQHQLDRWSAGQLSEPAMRAVFEESWTNWELYRDIFLFARDHHVPMVALDVAPEVVRKVSQYGFQSLSPQERSYLPAGTSCDLRNPQIALLRKAFAQHFQEKVFNYFCEAQTVRNSGMAINLARYVKEHPGHRVAVLTGVWHAVKYAIPEQLSRTGSRLSYTVILPETPELNAESAGLAEADYLFDM</sequence>
<dbReference type="Gene3D" id="3.40.50.11550">
    <property type="match status" value="1"/>
</dbReference>
<proteinExistence type="predicted"/>
<comment type="caution">
    <text evidence="3">The sequence shown here is derived from an EMBL/GenBank/DDBJ whole genome shotgun (WGS) entry which is preliminary data.</text>
</comment>
<protein>
    <recommendedName>
        <fullName evidence="2">Haem-binding uptake Tiki superfamily ChaN domain-containing protein</fullName>
    </recommendedName>
</protein>
<dbReference type="AlphaFoldDB" id="A0A6V8NDE8"/>